<dbReference type="GO" id="GO:0005975">
    <property type="term" value="P:carbohydrate metabolic process"/>
    <property type="evidence" value="ECO:0007669"/>
    <property type="project" value="InterPro"/>
</dbReference>
<dbReference type="SUPFAM" id="SSF51445">
    <property type="entry name" value="(Trans)glycosidases"/>
    <property type="match status" value="1"/>
</dbReference>
<evidence type="ECO:0000256" key="4">
    <source>
        <dbReference type="ARBA" id="ARBA00023180"/>
    </source>
</evidence>
<sequence length="510" mass="58742">MLYVILIVFSISGIHGYTDTKVRRFKDDFLFGAATAAYQVEGGWDADGKTESIWDRFLHSHPELIPDGRNGDVAADSYHKYQRDVEMLRELGVDHYRFSISWNRILPTGFTNNINEKGLEYYDNLIDELLKYDIQPMVTLYHFDLPQTIQDLGGWANPLSIQLFEEYSRIIFERFGSKVKYWITINQPNSICVEGYGGKRAAPGIGSSGIGDYLCIKNVMMAHAKAYRLYQKDYKPKYKGSVGISLALNWADSVNNNTENVEATDLYREFTIGMYMNPIWSNEGDFPPSVKKRVLERSLEQGFTKSRLPELNAEEITLLKGSADFVGVNHYTTVLISKSEKQYPSPSIEDDMGVEITFRTEWKTSQSFWLKSVPYGLYKMSIHINKVYDYPPVFITEHGWSTKKVLKDSSRAKNMREYLHALLLAIEDGTDVMGYTAWSLMDNVEWTAGTSERFGLYQVDFDSKEKTRTARLSALVYKRIIEQRIIEHDWKPKNLNISITRSKKNVRVDL</sequence>
<dbReference type="PANTHER" id="PTHR10353:SF36">
    <property type="entry name" value="LP05116P"/>
    <property type="match status" value="1"/>
</dbReference>
<feature type="chain" id="PRO_5043661795" description="Myrosinase 1-like" evidence="7">
    <location>
        <begin position="17"/>
        <end position="510"/>
    </location>
</feature>
<evidence type="ECO:0000256" key="6">
    <source>
        <dbReference type="RuleBase" id="RU003690"/>
    </source>
</evidence>
<accession>A0AAU9UG48</accession>
<dbReference type="Proteomes" id="UP001153954">
    <property type="component" value="Unassembled WGS sequence"/>
</dbReference>
<evidence type="ECO:0000256" key="2">
    <source>
        <dbReference type="ARBA" id="ARBA00011738"/>
    </source>
</evidence>
<dbReference type="InterPro" id="IPR017853">
    <property type="entry name" value="GH"/>
</dbReference>
<evidence type="ECO:0000256" key="3">
    <source>
        <dbReference type="ARBA" id="ARBA00022801"/>
    </source>
</evidence>
<dbReference type="PANTHER" id="PTHR10353">
    <property type="entry name" value="GLYCOSYL HYDROLASE"/>
    <property type="match status" value="1"/>
</dbReference>
<evidence type="ECO:0000256" key="7">
    <source>
        <dbReference type="SAM" id="SignalP"/>
    </source>
</evidence>
<keyword evidence="9" id="KW-1185">Reference proteome</keyword>
<dbReference type="PROSITE" id="PS00653">
    <property type="entry name" value="GLYCOSYL_HYDROL_F1_2"/>
    <property type="match status" value="1"/>
</dbReference>
<dbReference type="PRINTS" id="PR00131">
    <property type="entry name" value="GLHYDRLASE1"/>
</dbReference>
<evidence type="ECO:0000313" key="9">
    <source>
        <dbReference type="Proteomes" id="UP001153954"/>
    </source>
</evidence>
<name>A0AAU9UG48_EUPED</name>
<gene>
    <name evidence="8" type="ORF">EEDITHA_LOCUS12136</name>
</gene>
<dbReference type="AlphaFoldDB" id="A0AAU9UG48"/>
<dbReference type="EMBL" id="CAKOGL010000017">
    <property type="protein sequence ID" value="CAH2096846.1"/>
    <property type="molecule type" value="Genomic_DNA"/>
</dbReference>
<reference evidence="8" key="1">
    <citation type="submission" date="2022-03" db="EMBL/GenBank/DDBJ databases">
        <authorList>
            <person name="Tunstrom K."/>
        </authorList>
    </citation>
    <scope>NUCLEOTIDE SEQUENCE</scope>
</reference>
<evidence type="ECO:0000256" key="5">
    <source>
        <dbReference type="ARBA" id="ARBA00023295"/>
    </source>
</evidence>
<evidence type="ECO:0000313" key="8">
    <source>
        <dbReference type="EMBL" id="CAH2096846.1"/>
    </source>
</evidence>
<evidence type="ECO:0008006" key="10">
    <source>
        <dbReference type="Google" id="ProtNLM"/>
    </source>
</evidence>
<organism evidence="8 9">
    <name type="scientific">Euphydryas editha</name>
    <name type="common">Edith's checkerspot</name>
    <dbReference type="NCBI Taxonomy" id="104508"/>
    <lineage>
        <taxon>Eukaryota</taxon>
        <taxon>Metazoa</taxon>
        <taxon>Ecdysozoa</taxon>
        <taxon>Arthropoda</taxon>
        <taxon>Hexapoda</taxon>
        <taxon>Insecta</taxon>
        <taxon>Pterygota</taxon>
        <taxon>Neoptera</taxon>
        <taxon>Endopterygota</taxon>
        <taxon>Lepidoptera</taxon>
        <taxon>Glossata</taxon>
        <taxon>Ditrysia</taxon>
        <taxon>Papilionoidea</taxon>
        <taxon>Nymphalidae</taxon>
        <taxon>Nymphalinae</taxon>
        <taxon>Euphydryas</taxon>
    </lineage>
</organism>
<proteinExistence type="inferred from homology"/>
<dbReference type="InterPro" id="IPR001360">
    <property type="entry name" value="Glyco_hydro_1"/>
</dbReference>
<feature type="signal peptide" evidence="7">
    <location>
        <begin position="1"/>
        <end position="16"/>
    </location>
</feature>
<dbReference type="GO" id="GO:0008422">
    <property type="term" value="F:beta-glucosidase activity"/>
    <property type="evidence" value="ECO:0007669"/>
    <property type="project" value="TreeGrafter"/>
</dbReference>
<keyword evidence="5" id="KW-0326">Glycosidase</keyword>
<comment type="similarity">
    <text evidence="1 6">Belongs to the glycosyl hydrolase 1 family.</text>
</comment>
<dbReference type="InterPro" id="IPR033132">
    <property type="entry name" value="GH_1_N_CS"/>
</dbReference>
<keyword evidence="3" id="KW-0378">Hydrolase</keyword>
<dbReference type="FunFam" id="3.20.20.80:FF:000013">
    <property type="entry name" value="lactase-phlorizin hydrolase"/>
    <property type="match status" value="1"/>
</dbReference>
<comment type="subunit">
    <text evidence="2">Homodimer.</text>
</comment>
<evidence type="ECO:0000256" key="1">
    <source>
        <dbReference type="ARBA" id="ARBA00010838"/>
    </source>
</evidence>
<keyword evidence="7" id="KW-0732">Signal</keyword>
<comment type="caution">
    <text evidence="8">The sequence shown here is derived from an EMBL/GenBank/DDBJ whole genome shotgun (WGS) entry which is preliminary data.</text>
</comment>
<dbReference type="Pfam" id="PF00232">
    <property type="entry name" value="Glyco_hydro_1"/>
    <property type="match status" value="1"/>
</dbReference>
<protein>
    <recommendedName>
        <fullName evidence="10">Myrosinase 1-like</fullName>
    </recommendedName>
</protein>
<dbReference type="Gene3D" id="3.20.20.80">
    <property type="entry name" value="Glycosidases"/>
    <property type="match status" value="1"/>
</dbReference>
<keyword evidence="4" id="KW-0325">Glycoprotein</keyword>